<dbReference type="GO" id="GO:0009294">
    <property type="term" value="P:DNA-mediated transformation"/>
    <property type="evidence" value="ECO:0007669"/>
    <property type="project" value="InterPro"/>
</dbReference>
<dbReference type="HOGENOM" id="CLU_029601_2_1_11"/>
<dbReference type="PANTHER" id="PTHR43022:SF1">
    <property type="entry name" value="PROTEIN SMF"/>
    <property type="match status" value="1"/>
</dbReference>
<evidence type="ECO:0000256" key="1">
    <source>
        <dbReference type="ARBA" id="ARBA00006525"/>
    </source>
</evidence>
<proteinExistence type="inferred from homology"/>
<dbReference type="Proteomes" id="UP000001409">
    <property type="component" value="Chromosome"/>
</dbReference>
<dbReference type="KEGG" id="cef:CE1918"/>
<evidence type="ECO:0000259" key="2">
    <source>
        <dbReference type="Pfam" id="PF02481"/>
    </source>
</evidence>
<accession>Q8FP68</accession>
<dbReference type="InterPro" id="IPR057666">
    <property type="entry name" value="DrpA_SLOG"/>
</dbReference>
<sequence>MSAMITDRLRAWAYLSRVVEGPSVHLQTLLKQGRDPEAIAHAVKHREPWIGDLLRETASRYEWDVAQQDLEQILALGGRLITPEDREWPATELDHAFGFAASGMSDHVRTYQDDAVPPHALWVRGGDLRSLTAQAVALVGTRAVSQYGREVTAMIVDNLVPHQWTIISGGALGVDTVAHTTALRAGGTTVVVAACGLDRSYPAHNRGLFEEVVNRGGAIVTEYPPGTPPQRHRFLTRNRLVAALSQGTVVTEAAWRSGALNTLSWCAGLGRVAMAVPGPVTTAGSLGCHERIRNGHAQMVCSGDEIRSLLGAIGGMDAQAQYELNYAANPIQGLSRNELRVYDALGRHPREAAEVATETGLTLALVIHLLVDLNSRGLVAREGVRWARLAEQGADAGGDTGGG</sequence>
<name>Q8FP68_COREF</name>
<evidence type="ECO:0000313" key="4">
    <source>
        <dbReference type="Proteomes" id="UP000001409"/>
    </source>
</evidence>
<keyword evidence="4" id="KW-1185">Reference proteome</keyword>
<dbReference type="SUPFAM" id="SSF102405">
    <property type="entry name" value="MCP/YpsA-like"/>
    <property type="match status" value="1"/>
</dbReference>
<accession>C8NPM8</accession>
<dbReference type="PANTHER" id="PTHR43022">
    <property type="entry name" value="PROTEIN SMF"/>
    <property type="match status" value="1"/>
</dbReference>
<dbReference type="AlphaFoldDB" id="Q8FP68"/>
<dbReference type="InterPro" id="IPR036390">
    <property type="entry name" value="WH_DNA-bd_sf"/>
</dbReference>
<reference evidence="3 4" key="1">
    <citation type="journal article" date="2003" name="Genome Res.">
        <title>Comparative complete genome sequence analysis of the amino acid replacements responsible for the thermostability of Corynebacterium efficiens.</title>
        <authorList>
            <person name="Nishio Y."/>
            <person name="Nakamura Y."/>
            <person name="Kawarabayasi Y."/>
            <person name="Usuda Y."/>
            <person name="Kimura E."/>
            <person name="Sugimoto S."/>
            <person name="Matsui K."/>
            <person name="Yamagishi A."/>
            <person name="Kikuchi H."/>
            <person name="Ikeo K."/>
            <person name="Gojobori T."/>
        </authorList>
    </citation>
    <scope>NUCLEOTIDE SEQUENCE [LARGE SCALE GENOMIC DNA]</scope>
    <source>
        <strain evidence="4">DSM 44549 / YS-314 / AJ 12310 / JCM 11189 / NBRC 100395</strain>
    </source>
</reference>
<dbReference type="EMBL" id="BA000035">
    <property type="protein sequence ID" value="BAC18728.1"/>
    <property type="molecule type" value="Genomic_DNA"/>
</dbReference>
<comment type="similarity">
    <text evidence="1">Belongs to the DprA/Smf family.</text>
</comment>
<protein>
    <submittedName>
        <fullName evidence="3">Putative DNA processing protein</fullName>
    </submittedName>
</protein>
<feature type="domain" description="Smf/DprA SLOG" evidence="2">
    <location>
        <begin position="82"/>
        <end position="308"/>
    </location>
</feature>
<dbReference type="Pfam" id="PF02481">
    <property type="entry name" value="DNA_processg_A"/>
    <property type="match status" value="1"/>
</dbReference>
<dbReference type="InterPro" id="IPR003488">
    <property type="entry name" value="DprA"/>
</dbReference>
<dbReference type="NCBIfam" id="TIGR00732">
    <property type="entry name" value="dprA"/>
    <property type="match status" value="1"/>
</dbReference>
<dbReference type="eggNOG" id="COG0758">
    <property type="taxonomic scope" value="Bacteria"/>
</dbReference>
<organism evidence="3 4">
    <name type="scientific">Corynebacterium efficiens (strain DSM 44549 / YS-314 / AJ 12310 / JCM 11189 / NBRC 100395)</name>
    <dbReference type="NCBI Taxonomy" id="196164"/>
    <lineage>
        <taxon>Bacteria</taxon>
        <taxon>Bacillati</taxon>
        <taxon>Actinomycetota</taxon>
        <taxon>Actinomycetes</taxon>
        <taxon>Mycobacteriales</taxon>
        <taxon>Corynebacteriaceae</taxon>
        <taxon>Corynebacterium</taxon>
    </lineage>
</organism>
<dbReference type="OrthoDB" id="9785707at2"/>
<dbReference type="SUPFAM" id="SSF46785">
    <property type="entry name" value="Winged helix' DNA-binding domain"/>
    <property type="match status" value="1"/>
</dbReference>
<dbReference type="Gene3D" id="3.40.50.450">
    <property type="match status" value="1"/>
</dbReference>
<evidence type="ECO:0000313" key="3">
    <source>
        <dbReference type="EMBL" id="BAC18728.1"/>
    </source>
</evidence>
<dbReference type="STRING" id="196164.gene:10742346"/>